<dbReference type="SMART" id="SM00100">
    <property type="entry name" value="cNMP"/>
    <property type="match status" value="1"/>
</dbReference>
<dbReference type="InterPro" id="IPR012318">
    <property type="entry name" value="HTH_CRP"/>
</dbReference>
<evidence type="ECO:0000313" key="11">
    <source>
        <dbReference type="Proteomes" id="UP000623307"/>
    </source>
</evidence>
<accession>A0A375GJG9</accession>
<dbReference type="GO" id="GO:0005829">
    <property type="term" value="C:cytosol"/>
    <property type="evidence" value="ECO:0007669"/>
    <property type="project" value="TreeGrafter"/>
</dbReference>
<evidence type="ECO:0000313" key="10">
    <source>
        <dbReference type="Proteomes" id="UP000325743"/>
    </source>
</evidence>
<dbReference type="AlphaFoldDB" id="A0A375GJG9"/>
<protein>
    <submittedName>
        <fullName evidence="6">Crp/Fnr family transcriptional regulator</fullName>
    </submittedName>
    <submittedName>
        <fullName evidence="8">Transcriptional regulator, CRP-family</fullName>
    </submittedName>
</protein>
<gene>
    <name evidence="8" type="ORF">CO2235_MP130158</name>
    <name evidence="6" type="ORF">D2917_11110</name>
    <name evidence="7" type="ORF">JTE92_03445</name>
</gene>
<dbReference type="InterPro" id="IPR014710">
    <property type="entry name" value="RmlC-like_jellyroll"/>
</dbReference>
<keyword evidence="2" id="KW-0238">DNA-binding</keyword>
<evidence type="ECO:0000313" key="6">
    <source>
        <dbReference type="EMBL" id="QEZ44729.1"/>
    </source>
</evidence>
<dbReference type="GO" id="GO:0003677">
    <property type="term" value="F:DNA binding"/>
    <property type="evidence" value="ECO:0007669"/>
    <property type="project" value="UniProtKB-KW"/>
</dbReference>
<dbReference type="InterPro" id="IPR018490">
    <property type="entry name" value="cNMP-bd_dom_sf"/>
</dbReference>
<organism evidence="6 10">
    <name type="scientific">Cupriavidus oxalaticus</name>
    <dbReference type="NCBI Taxonomy" id="96344"/>
    <lineage>
        <taxon>Bacteria</taxon>
        <taxon>Pseudomonadati</taxon>
        <taxon>Pseudomonadota</taxon>
        <taxon>Betaproteobacteria</taxon>
        <taxon>Burkholderiales</taxon>
        <taxon>Burkholderiaceae</taxon>
        <taxon>Cupriavidus</taxon>
    </lineage>
</organism>
<dbReference type="Gene3D" id="2.60.120.10">
    <property type="entry name" value="Jelly Rolls"/>
    <property type="match status" value="1"/>
</dbReference>
<dbReference type="InterPro" id="IPR000595">
    <property type="entry name" value="cNMP-bd_dom"/>
</dbReference>
<reference evidence="7 11" key="3">
    <citation type="submission" date="2021-02" db="EMBL/GenBank/DDBJ databases">
        <title>Complete Genome Sequence of Cupriavidus oxalaticus Strain Ox1, a Soil Oxalate-Degrading Species.</title>
        <authorList>
            <person name="Palmieri F."/>
            <person name="Udriet P."/>
            <person name="Deuasquier M."/>
            <person name="Beaudoing E."/>
            <person name="Johnson S.L."/>
            <person name="Davenport K.W."/>
            <person name="Chain P.S."/>
            <person name="Bindschedler S."/>
            <person name="Junier P."/>
        </authorList>
    </citation>
    <scope>NUCLEOTIDE SEQUENCE [LARGE SCALE GENOMIC DNA]</scope>
    <source>
        <strain evidence="7 11">Ox1</strain>
    </source>
</reference>
<dbReference type="PROSITE" id="PS51063">
    <property type="entry name" value="HTH_CRP_2"/>
    <property type="match status" value="1"/>
</dbReference>
<feature type="domain" description="HTH crp-type" evidence="5">
    <location>
        <begin position="161"/>
        <end position="226"/>
    </location>
</feature>
<dbReference type="EMBL" id="CP069811">
    <property type="protein sequence ID" value="QRQ91993.1"/>
    <property type="molecule type" value="Genomic_DNA"/>
</dbReference>
<dbReference type="OrthoDB" id="6881322at2"/>
<dbReference type="Proteomes" id="UP000325743">
    <property type="component" value="Chromosome 1"/>
</dbReference>
<dbReference type="InterPro" id="IPR036388">
    <property type="entry name" value="WH-like_DNA-bd_sf"/>
</dbReference>
<dbReference type="Gene3D" id="1.10.10.10">
    <property type="entry name" value="Winged helix-like DNA-binding domain superfamily/Winged helix DNA-binding domain"/>
    <property type="match status" value="1"/>
</dbReference>
<dbReference type="Proteomes" id="UP000256862">
    <property type="component" value="Plasmid CO2235_mp"/>
</dbReference>
<dbReference type="SUPFAM" id="SSF46785">
    <property type="entry name" value="Winged helix' DNA-binding domain"/>
    <property type="match status" value="1"/>
</dbReference>
<keyword evidence="11" id="KW-1185">Reference proteome</keyword>
<reference evidence="6 10" key="2">
    <citation type="submission" date="2018-09" db="EMBL/GenBank/DDBJ databases">
        <title>Complete genome sequence of Cupriavidus oxalaticus T2, a bacterium capable of phenol tolerance and degradation.</title>
        <authorList>
            <person name="Yan J."/>
        </authorList>
    </citation>
    <scope>NUCLEOTIDE SEQUENCE [LARGE SCALE GENOMIC DNA]</scope>
    <source>
        <strain evidence="6 10">T2</strain>
    </source>
</reference>
<dbReference type="GO" id="GO:0003700">
    <property type="term" value="F:DNA-binding transcription factor activity"/>
    <property type="evidence" value="ECO:0007669"/>
    <property type="project" value="TreeGrafter"/>
</dbReference>
<dbReference type="Proteomes" id="UP000623307">
    <property type="component" value="Chromosome 1"/>
</dbReference>
<evidence type="ECO:0000256" key="2">
    <source>
        <dbReference type="ARBA" id="ARBA00023125"/>
    </source>
</evidence>
<dbReference type="Pfam" id="PF13545">
    <property type="entry name" value="HTH_Crp_2"/>
    <property type="match status" value="1"/>
</dbReference>
<evidence type="ECO:0000313" key="7">
    <source>
        <dbReference type="EMBL" id="QRQ91993.1"/>
    </source>
</evidence>
<reference evidence="8 9" key="1">
    <citation type="submission" date="2018-01" db="EMBL/GenBank/DDBJ databases">
        <authorList>
            <person name="Clerissi C."/>
        </authorList>
    </citation>
    <scope>NUCLEOTIDE SEQUENCE [LARGE SCALE GENOMIC DNA]</scope>
    <source>
        <strain evidence="8">Cupriavidus oxalaticus LMG 2235</strain>
        <plasmid evidence="9">co2235_mp</plasmid>
    </source>
</reference>
<evidence type="ECO:0000313" key="9">
    <source>
        <dbReference type="Proteomes" id="UP000256862"/>
    </source>
</evidence>
<name>A0A375GJG9_9BURK</name>
<proteinExistence type="predicted"/>
<evidence type="ECO:0000313" key="8">
    <source>
        <dbReference type="EMBL" id="SPC19423.1"/>
    </source>
</evidence>
<evidence type="ECO:0000259" key="4">
    <source>
        <dbReference type="PROSITE" id="PS50042"/>
    </source>
</evidence>
<evidence type="ECO:0000259" key="5">
    <source>
        <dbReference type="PROSITE" id="PS51063"/>
    </source>
</evidence>
<dbReference type="CDD" id="cd00038">
    <property type="entry name" value="CAP_ED"/>
    <property type="match status" value="1"/>
</dbReference>
<dbReference type="EMBL" id="CP032518">
    <property type="protein sequence ID" value="QEZ44729.1"/>
    <property type="molecule type" value="Genomic_DNA"/>
</dbReference>
<dbReference type="EMBL" id="OGUS01000136">
    <property type="protein sequence ID" value="SPC19423.1"/>
    <property type="molecule type" value="Genomic_DNA"/>
</dbReference>
<feature type="domain" description="Cyclic nucleotide-binding" evidence="4">
    <location>
        <begin position="27"/>
        <end position="147"/>
    </location>
</feature>
<dbReference type="SUPFAM" id="SSF51206">
    <property type="entry name" value="cAMP-binding domain-like"/>
    <property type="match status" value="1"/>
</dbReference>
<dbReference type="PANTHER" id="PTHR24567">
    <property type="entry name" value="CRP FAMILY TRANSCRIPTIONAL REGULATORY PROTEIN"/>
    <property type="match status" value="1"/>
</dbReference>
<dbReference type="InterPro" id="IPR036390">
    <property type="entry name" value="WH_DNA-bd_sf"/>
</dbReference>
<dbReference type="Pfam" id="PF00027">
    <property type="entry name" value="cNMP_binding"/>
    <property type="match status" value="1"/>
</dbReference>
<dbReference type="PANTHER" id="PTHR24567:SF74">
    <property type="entry name" value="HTH-TYPE TRANSCRIPTIONAL REGULATOR ARCR"/>
    <property type="match status" value="1"/>
</dbReference>
<geneLocation type="plasmid" evidence="9">
    <name>co2235_mp</name>
</geneLocation>
<sequence length="234" mass="26060">MRAQVASKVKHIEPVRALPRSVLASGWLRNAPPGVLDAVAGAARRLRFADGEMVFARGDPPTYFCMVVSGRVRMSRVSSGGRESVYSVIGRGRWFGEISLLDGKPRTHDAFAVGNTELLVLDRRAFDRILAQHPEGMHLIVQQICARLRVAFDHAESAAQAPVDARMAARLLELADRTDHVVQISAEDLGDMVNRSRQTVAKYLQAWEDAGWIRRQYRQIELLEPGALRRLARG</sequence>
<evidence type="ECO:0000256" key="1">
    <source>
        <dbReference type="ARBA" id="ARBA00023015"/>
    </source>
</evidence>
<evidence type="ECO:0000256" key="3">
    <source>
        <dbReference type="ARBA" id="ARBA00023163"/>
    </source>
</evidence>
<keyword evidence="1" id="KW-0805">Transcription regulation</keyword>
<dbReference type="SMART" id="SM00419">
    <property type="entry name" value="HTH_CRP"/>
    <property type="match status" value="1"/>
</dbReference>
<keyword evidence="3" id="KW-0804">Transcription</keyword>
<dbReference type="InterPro" id="IPR050397">
    <property type="entry name" value="Env_Response_Regulators"/>
</dbReference>
<dbReference type="PROSITE" id="PS50042">
    <property type="entry name" value="CNMP_BINDING_3"/>
    <property type="match status" value="1"/>
</dbReference>